<keyword evidence="2 5" id="KW-0132">Cell division</keyword>
<evidence type="ECO:0000256" key="4">
    <source>
        <dbReference type="ARBA" id="ARBA00023306"/>
    </source>
</evidence>
<comment type="similarity">
    <text evidence="5 6">Belongs to the FtsA/MreB family.</text>
</comment>
<comment type="subunit">
    <text evidence="5">Self-interacts. Interacts with FtsZ.</text>
</comment>
<gene>
    <name evidence="5" type="primary">ftsA</name>
    <name evidence="9" type="ORF">IV53_GL000928</name>
</gene>
<dbReference type="GO" id="GO:0009898">
    <property type="term" value="C:cytoplasmic side of plasma membrane"/>
    <property type="evidence" value="ECO:0007669"/>
    <property type="project" value="UniProtKB-UniRule"/>
</dbReference>
<dbReference type="InterPro" id="IPR050696">
    <property type="entry name" value="FtsA/MreB"/>
</dbReference>
<dbReference type="RefSeq" id="WP_027107361.1">
    <property type="nucleotide sequence ID" value="NZ_JQBZ01000025.1"/>
</dbReference>
<dbReference type="Pfam" id="PF02491">
    <property type="entry name" value="SHS2_FTSA"/>
    <property type="match status" value="1"/>
</dbReference>
<protein>
    <recommendedName>
        <fullName evidence="5 6">Cell division protein FtsA</fullName>
    </recommendedName>
</protein>
<dbReference type="eggNOG" id="COG0849">
    <property type="taxonomic scope" value="Bacteria"/>
</dbReference>
<evidence type="ECO:0000256" key="1">
    <source>
        <dbReference type="ARBA" id="ARBA00022475"/>
    </source>
</evidence>
<evidence type="ECO:0000313" key="10">
    <source>
        <dbReference type="Proteomes" id="UP000051500"/>
    </source>
</evidence>
<dbReference type="STRING" id="1122146.IV53_GL000928"/>
<proteinExistence type="inferred from homology"/>
<dbReference type="Gene3D" id="3.30.1490.110">
    <property type="match status" value="1"/>
</dbReference>
<evidence type="ECO:0000256" key="2">
    <source>
        <dbReference type="ARBA" id="ARBA00022618"/>
    </source>
</evidence>
<comment type="caution">
    <text evidence="9">The sequence shown here is derived from an EMBL/GenBank/DDBJ whole genome shotgun (WGS) entry which is preliminary data.</text>
</comment>
<dbReference type="AlphaFoldDB" id="A0A0R2KI00"/>
<keyword evidence="10" id="KW-1185">Reference proteome</keyword>
<dbReference type="HAMAP" id="MF_02033">
    <property type="entry name" value="FtsA"/>
    <property type="match status" value="1"/>
</dbReference>
<keyword evidence="4 5" id="KW-0131">Cell cycle</keyword>
<dbReference type="PANTHER" id="PTHR32432">
    <property type="entry name" value="CELL DIVISION PROTEIN FTSA-RELATED"/>
    <property type="match status" value="1"/>
</dbReference>
<dbReference type="Gene3D" id="3.30.420.40">
    <property type="match status" value="2"/>
</dbReference>
<dbReference type="NCBIfam" id="TIGR01174">
    <property type="entry name" value="ftsA"/>
    <property type="match status" value="1"/>
</dbReference>
<name>A0A0R2KI00_9LACO</name>
<dbReference type="OrthoDB" id="9768127at2"/>
<dbReference type="SUPFAM" id="SSF53067">
    <property type="entry name" value="Actin-like ATPase domain"/>
    <property type="match status" value="2"/>
</dbReference>
<keyword evidence="1 5" id="KW-1003">Cell membrane</keyword>
<keyword evidence="3 5" id="KW-0472">Membrane</keyword>
<dbReference type="Pfam" id="PF14450">
    <property type="entry name" value="FtsA"/>
    <property type="match status" value="1"/>
</dbReference>
<evidence type="ECO:0000313" key="9">
    <source>
        <dbReference type="EMBL" id="KRN88958.1"/>
    </source>
</evidence>
<dbReference type="Proteomes" id="UP000051500">
    <property type="component" value="Unassembled WGS sequence"/>
</dbReference>
<dbReference type="EMBL" id="JQBZ01000025">
    <property type="protein sequence ID" value="KRN88958.1"/>
    <property type="molecule type" value="Genomic_DNA"/>
</dbReference>
<dbReference type="InterPro" id="IPR003494">
    <property type="entry name" value="SHS2_FtsA"/>
</dbReference>
<dbReference type="PATRIC" id="fig|1122146.4.peg.963"/>
<dbReference type="PIRSF" id="PIRSF003101">
    <property type="entry name" value="FtsA"/>
    <property type="match status" value="1"/>
</dbReference>
<evidence type="ECO:0000259" key="8">
    <source>
        <dbReference type="SMART" id="SM00842"/>
    </source>
</evidence>
<evidence type="ECO:0000256" key="6">
    <source>
        <dbReference type="PIRNR" id="PIRNR003101"/>
    </source>
</evidence>
<dbReference type="GO" id="GO:0032153">
    <property type="term" value="C:cell division site"/>
    <property type="evidence" value="ECO:0007669"/>
    <property type="project" value="UniProtKB-UniRule"/>
</dbReference>
<dbReference type="InterPro" id="IPR020823">
    <property type="entry name" value="Cell_div_FtsA"/>
</dbReference>
<sequence length="444" mass="48884">MDHSGIYVGLDIGTTSIKVIVAEYIKKQLNIIGYGNTRSAGLNRGVIVDIDQVVEAIKNVIKQAEQKANKEITKVTVGIPANLLQIEQCQGMISVANEDGNAKEIDANDVIQVTKAALVKSLPPERDVIDVIPDEFIVDGFDGIKDPRGMVGVRMEMKAVMYTGPKTILHNIKKCVQKAGLEVKNTVVAPLAMAHLALSDAEQDFGTILIDLGGGQTTAAVIHDHKLKYTYVDQEGGDYVTRDISIVLNTSMENAEKIKRTYGYAHTSFASPDDVFPVEVVGQQEPEQVSEEYLAEIIEARMVQILEKLNQALESVNALQLPGGIVLTGGMAAIPGIRELAEDILGVNVKIYIPEEMNLRFPAFTQVIGLVDYVTDQSEIEQIVTHTLDKDYEYEEINEDDISIDDVEDYPQPKKVKKAKRNKKKKNKSGLADKFKGLFSELLD</sequence>
<organism evidence="9 10">
    <name type="scientific">Ligilactobacillus ceti DSM 22408</name>
    <dbReference type="NCBI Taxonomy" id="1122146"/>
    <lineage>
        <taxon>Bacteria</taxon>
        <taxon>Bacillati</taxon>
        <taxon>Bacillota</taxon>
        <taxon>Bacilli</taxon>
        <taxon>Lactobacillales</taxon>
        <taxon>Lactobacillaceae</taxon>
        <taxon>Ligilactobacillus</taxon>
    </lineage>
</organism>
<comment type="subcellular location">
    <subcellularLocation>
        <location evidence="5">Cell membrane</location>
        <topology evidence="5">Peripheral membrane protein</topology>
        <orientation evidence="5">Cytoplasmic side</orientation>
    </subcellularLocation>
    <text evidence="5">Localizes to the Z ring in an FtsZ-dependent manner. Targeted to the membrane through a conserved C-terminal amphipathic helix.</text>
</comment>
<dbReference type="SMART" id="SM00842">
    <property type="entry name" value="FtsA"/>
    <property type="match status" value="1"/>
</dbReference>
<evidence type="ECO:0000256" key="5">
    <source>
        <dbReference type="HAMAP-Rule" id="MF_02033"/>
    </source>
</evidence>
<dbReference type="InterPro" id="IPR043129">
    <property type="entry name" value="ATPase_NBD"/>
</dbReference>
<evidence type="ECO:0000256" key="7">
    <source>
        <dbReference type="SAM" id="Coils"/>
    </source>
</evidence>
<accession>A0A0R2KI00</accession>
<feature type="coiled-coil region" evidence="7">
    <location>
        <begin position="47"/>
        <end position="74"/>
    </location>
</feature>
<dbReference type="CDD" id="cd24048">
    <property type="entry name" value="ASKHA_NBD_FtsA"/>
    <property type="match status" value="1"/>
</dbReference>
<keyword evidence="7" id="KW-0175">Coiled coil</keyword>
<evidence type="ECO:0000256" key="3">
    <source>
        <dbReference type="ARBA" id="ARBA00023136"/>
    </source>
</evidence>
<dbReference type="PANTHER" id="PTHR32432:SF4">
    <property type="entry name" value="CELL DIVISION PROTEIN FTSA"/>
    <property type="match status" value="1"/>
</dbReference>
<feature type="domain" description="SHS2" evidence="8">
    <location>
        <begin position="7"/>
        <end position="197"/>
    </location>
</feature>
<dbReference type="GO" id="GO:0043093">
    <property type="term" value="P:FtsZ-dependent cytokinesis"/>
    <property type="evidence" value="ECO:0007669"/>
    <property type="project" value="UniProtKB-UniRule"/>
</dbReference>
<comment type="function">
    <text evidence="5 6">Cell division protein that is involved in the assembly of the Z ring. May serve as a membrane anchor for the Z ring.</text>
</comment>
<reference evidence="9 10" key="1">
    <citation type="journal article" date="2015" name="Genome Announc.">
        <title>Expanding the biotechnology potential of lactobacilli through comparative genomics of 213 strains and associated genera.</title>
        <authorList>
            <person name="Sun Z."/>
            <person name="Harris H.M."/>
            <person name="McCann A."/>
            <person name="Guo C."/>
            <person name="Argimon S."/>
            <person name="Zhang W."/>
            <person name="Yang X."/>
            <person name="Jeffery I.B."/>
            <person name="Cooney J.C."/>
            <person name="Kagawa T.F."/>
            <person name="Liu W."/>
            <person name="Song Y."/>
            <person name="Salvetti E."/>
            <person name="Wrobel A."/>
            <person name="Rasinkangas P."/>
            <person name="Parkhill J."/>
            <person name="Rea M.C."/>
            <person name="O'Sullivan O."/>
            <person name="Ritari J."/>
            <person name="Douillard F.P."/>
            <person name="Paul Ross R."/>
            <person name="Yang R."/>
            <person name="Briner A.E."/>
            <person name="Felis G.E."/>
            <person name="de Vos W.M."/>
            <person name="Barrangou R."/>
            <person name="Klaenhammer T.R."/>
            <person name="Caufield P.W."/>
            <person name="Cui Y."/>
            <person name="Zhang H."/>
            <person name="O'Toole P.W."/>
        </authorList>
    </citation>
    <scope>NUCLEOTIDE SEQUENCE [LARGE SCALE GENOMIC DNA]</scope>
    <source>
        <strain evidence="9 10">DSM 22408</strain>
    </source>
</reference>